<organism evidence="5 6">
    <name type="scientific">Spiroplasma gladiatoris</name>
    <dbReference type="NCBI Taxonomy" id="2143"/>
    <lineage>
        <taxon>Bacteria</taxon>
        <taxon>Bacillati</taxon>
        <taxon>Mycoplasmatota</taxon>
        <taxon>Mollicutes</taxon>
        <taxon>Entomoplasmatales</taxon>
        <taxon>Spiroplasmataceae</taxon>
        <taxon>Spiroplasma</taxon>
    </lineage>
</organism>
<dbReference type="RefSeq" id="WP_134297794.1">
    <property type="nucleotide sequence ID" value="NZ_CP038013.1"/>
</dbReference>
<proteinExistence type="inferred from homology"/>
<dbReference type="PANTHER" id="PTHR43191:SF2">
    <property type="entry name" value="RRNA METHYLTRANSFERASE 3, MITOCHONDRIAL"/>
    <property type="match status" value="1"/>
</dbReference>
<feature type="domain" description="RNA 2-O ribose methyltransferase substrate binding" evidence="4">
    <location>
        <begin position="31"/>
        <end position="95"/>
    </location>
</feature>
<keyword evidence="6" id="KW-1185">Reference proteome</keyword>
<dbReference type="Pfam" id="PF22435">
    <property type="entry name" value="MRM3-like_sub_bind"/>
    <property type="match status" value="1"/>
</dbReference>
<evidence type="ECO:0000259" key="4">
    <source>
        <dbReference type="SMART" id="SM00967"/>
    </source>
</evidence>
<dbReference type="InterPro" id="IPR001537">
    <property type="entry name" value="SpoU_MeTrfase"/>
</dbReference>
<keyword evidence="2 5" id="KW-0489">Methyltransferase</keyword>
<dbReference type="Pfam" id="PF00588">
    <property type="entry name" value="SpoU_methylase"/>
    <property type="match status" value="1"/>
</dbReference>
<dbReference type="GO" id="GO:0003723">
    <property type="term" value="F:RNA binding"/>
    <property type="evidence" value="ECO:0007669"/>
    <property type="project" value="InterPro"/>
</dbReference>
<dbReference type="SMART" id="SM00967">
    <property type="entry name" value="SpoU_sub_bind"/>
    <property type="match status" value="1"/>
</dbReference>
<keyword evidence="3 5" id="KW-0808">Transferase</keyword>
<dbReference type="PANTHER" id="PTHR43191">
    <property type="entry name" value="RRNA METHYLTRANSFERASE 3"/>
    <property type="match status" value="1"/>
</dbReference>
<comment type="similarity">
    <text evidence="1">Belongs to the class IV-like SAM-binding methyltransferase superfamily. RNA methyltransferase TrmH family.</text>
</comment>
<dbReference type="SUPFAM" id="SSF75217">
    <property type="entry name" value="alpha/beta knot"/>
    <property type="match status" value="1"/>
</dbReference>
<dbReference type="OrthoDB" id="9794400at2"/>
<dbReference type="KEGG" id="sgq:SGLAD_v1c07690"/>
<dbReference type="InterPro" id="IPR053888">
    <property type="entry name" value="MRM3-like_sub_bind"/>
</dbReference>
<accession>A0A4P7AJI6</accession>
<dbReference type="GO" id="GO:0006396">
    <property type="term" value="P:RNA processing"/>
    <property type="evidence" value="ECO:0007669"/>
    <property type="project" value="InterPro"/>
</dbReference>
<dbReference type="GO" id="GO:0008173">
    <property type="term" value="F:RNA methyltransferase activity"/>
    <property type="evidence" value="ECO:0007669"/>
    <property type="project" value="InterPro"/>
</dbReference>
<dbReference type="AlphaFoldDB" id="A0A4P7AJI6"/>
<dbReference type="GO" id="GO:0005737">
    <property type="term" value="C:cytoplasm"/>
    <property type="evidence" value="ECO:0007669"/>
    <property type="project" value="UniProtKB-ARBA"/>
</dbReference>
<dbReference type="Gene3D" id="3.30.1330.30">
    <property type="match status" value="1"/>
</dbReference>
<gene>
    <name evidence="5" type="primary">spoU</name>
    <name evidence="5" type="ORF">SGLAD_v1c07690</name>
</gene>
<dbReference type="InterPro" id="IPR013123">
    <property type="entry name" value="SpoU_subst-bd"/>
</dbReference>
<dbReference type="InterPro" id="IPR029026">
    <property type="entry name" value="tRNA_m1G_MTases_N"/>
</dbReference>
<dbReference type="Gene3D" id="3.40.1280.10">
    <property type="match status" value="1"/>
</dbReference>
<dbReference type="InterPro" id="IPR029028">
    <property type="entry name" value="Alpha/beta_knot_MTases"/>
</dbReference>
<sequence length="247" mass="27900">MEVITSVKNAYILKLLTLKDKKNQFLNQQYLIEGLNIVNEALKNNVVDTILTTKKHFKSFDFKNIIEISDNVAKKLSDLKTSQEIFAVCNIKNNPITNSNYLILDDIQDPGNLGTLLRSALAFNFKNILCSFNCVSVYNPKVLRAAQGNHFKLNIEYCDLEKKINLLKNQKLKIISTSLNQTSNFNLDKLDEQQNYGLILGNEGSGVKQQLTLLSDYNLLLDINSEVDSLNVGVAGSILMYKLFNKN</sequence>
<evidence type="ECO:0000256" key="1">
    <source>
        <dbReference type="ARBA" id="ARBA00007228"/>
    </source>
</evidence>
<evidence type="ECO:0000313" key="6">
    <source>
        <dbReference type="Proteomes" id="UP000294309"/>
    </source>
</evidence>
<dbReference type="GO" id="GO:0032259">
    <property type="term" value="P:methylation"/>
    <property type="evidence" value="ECO:0007669"/>
    <property type="project" value="UniProtKB-KW"/>
</dbReference>
<dbReference type="CDD" id="cd18095">
    <property type="entry name" value="SpoU-like_rRNA-MTase"/>
    <property type="match status" value="1"/>
</dbReference>
<evidence type="ECO:0000313" key="5">
    <source>
        <dbReference type="EMBL" id="QBQ07968.1"/>
    </source>
</evidence>
<dbReference type="SUPFAM" id="SSF55315">
    <property type="entry name" value="L30e-like"/>
    <property type="match status" value="1"/>
</dbReference>
<dbReference type="InterPro" id="IPR051259">
    <property type="entry name" value="rRNA_Methyltransferase"/>
</dbReference>
<evidence type="ECO:0000256" key="2">
    <source>
        <dbReference type="ARBA" id="ARBA00022603"/>
    </source>
</evidence>
<reference evidence="5 6" key="1">
    <citation type="submission" date="2019-03" db="EMBL/GenBank/DDBJ databases">
        <title>Complete genome sequence of Spiroplasma gladiatoris TG-1 (DSM 22552).</title>
        <authorList>
            <person name="Lin Y.-C."/>
            <person name="Chou L."/>
            <person name="Kuo C.-H."/>
        </authorList>
    </citation>
    <scope>NUCLEOTIDE SEQUENCE [LARGE SCALE GENOMIC DNA]</scope>
    <source>
        <strain evidence="5 6">TG-1</strain>
    </source>
</reference>
<dbReference type="InterPro" id="IPR029064">
    <property type="entry name" value="Ribosomal_eL30-like_sf"/>
</dbReference>
<dbReference type="Proteomes" id="UP000294309">
    <property type="component" value="Chromosome"/>
</dbReference>
<protein>
    <submittedName>
        <fullName evidence="5">RNA methyltransferase, TrmH family</fullName>
    </submittedName>
</protein>
<evidence type="ECO:0000256" key="3">
    <source>
        <dbReference type="ARBA" id="ARBA00022679"/>
    </source>
</evidence>
<name>A0A4P7AJI6_9MOLU</name>
<dbReference type="EMBL" id="CP038013">
    <property type="protein sequence ID" value="QBQ07968.1"/>
    <property type="molecule type" value="Genomic_DNA"/>
</dbReference>